<gene>
    <name evidence="8" type="ORF">BGZ97_000714</name>
</gene>
<comment type="caution">
    <text evidence="8">The sequence shown here is derived from an EMBL/GenBank/DDBJ whole genome shotgun (WGS) entry which is preliminary data.</text>
</comment>
<evidence type="ECO:0000256" key="6">
    <source>
        <dbReference type="SAM" id="Phobius"/>
    </source>
</evidence>
<reference evidence="8" key="1">
    <citation type="journal article" date="2020" name="Fungal Divers.">
        <title>Resolving the Mortierellaceae phylogeny through synthesis of multi-gene phylogenetics and phylogenomics.</title>
        <authorList>
            <person name="Vandepol N."/>
            <person name="Liber J."/>
            <person name="Desiro A."/>
            <person name="Na H."/>
            <person name="Kennedy M."/>
            <person name="Barry K."/>
            <person name="Grigoriev I.V."/>
            <person name="Miller A.N."/>
            <person name="O'Donnell K."/>
            <person name="Stajich J.E."/>
            <person name="Bonito G."/>
        </authorList>
    </citation>
    <scope>NUCLEOTIDE SEQUENCE</scope>
    <source>
        <strain evidence="8">NVP60</strain>
    </source>
</reference>
<dbReference type="PROSITE" id="PS01130">
    <property type="entry name" value="SLC26A"/>
    <property type="match status" value="1"/>
</dbReference>
<accession>A0A9P6QZW4</accession>
<dbReference type="PANTHER" id="PTHR11814">
    <property type="entry name" value="SULFATE TRANSPORTER"/>
    <property type="match status" value="1"/>
</dbReference>
<feature type="domain" description="SLC26A/SulP transporter" evidence="7">
    <location>
        <begin position="564"/>
        <end position="773"/>
    </location>
</feature>
<evidence type="ECO:0000259" key="7">
    <source>
        <dbReference type="Pfam" id="PF00916"/>
    </source>
</evidence>
<sequence>MSRSAPPGIPPSQANHATQPNEAEHVQEVLLNPALLNPSSPSPLLSSTAADSTLSSRASSVHGESASSTISESGESASSLGGLNHVNDGVGGSTAQRRMSRAYSSLGDDLQQLQQQQQQQQQHQQQPQQRRRVSTDPITIDTAAAASTSPAGQSGTSSLPSATIVDDDGVLQMEAKQESCFKTWLRRRVPVFGWLISPGYNFNDLPDDLIAGITISTVVIPQSMAYAMLAPLPPVYGLYTSVVPILIYCLFGTSRHMHTGTFAITSLLLGQAVRGLMAKDGSADILTSNDYGLASTLLYDSAAPTPIEDPEYEQRFIGMILMLSFVVGGLQVILSFLRVGGWASKHLLPDALVGGFNTAAVFHIGTSQLKHFLGFKSMPSPQGAFALIKSWIWIGENFWAGTNWYTVGLGSIAILMMLAMRKVEKKRKAAFELKLRKEEMFLVQQRQAVSTAIVRNHEEQRELQRQWQQQQQQKGGDAGVGSSTSQQAGGPLSPYQDSSSNQAASASNISLRTVAHEGDDTNRPGTSISFAPAATTATTRTPGQVEQALNDPPAPVASAKDRPVYIPIPDILMAVIILTIVNVVFSLDTPRSNGGMGIAVIGSIPKGLPQMAFPANLISSGPKEWLSLEFLQRMILPMVQPALLIAVIIFVMSFSIAKQFGKRYGYKVDANQEMMALGLASMGGSIFSGYACTGSLTRTAILAQSGGKTPLASIVGVITVILTLVSLTWCFERVPNTVLAAIVLVALQSLVMQITEPLKLWRLGQRKASVIWTTTFLGVLIISVELGIAIGIAVVLLATAFGWTAARYRGEDNSDRDALLQRQRRRSSTAGRRWSQGAVPDLDASTRRAEGPEDATESLLNHSASASSANGLASTGAGGGQQQRRRPHGSGVHLSAPASPAADWKLKMMRTKWGQRIGSFLGLERPIFTDSLHANTDDDEY</sequence>
<feature type="transmembrane region" description="Helical" evidence="6">
    <location>
        <begin position="403"/>
        <end position="420"/>
    </location>
</feature>
<dbReference type="InterPro" id="IPR018045">
    <property type="entry name" value="S04_transporter_CS"/>
</dbReference>
<evidence type="ECO:0000256" key="3">
    <source>
        <dbReference type="ARBA" id="ARBA00022989"/>
    </source>
</evidence>
<dbReference type="Pfam" id="PF00916">
    <property type="entry name" value="Sulfate_transp"/>
    <property type="match status" value="2"/>
</dbReference>
<dbReference type="GO" id="GO:0016020">
    <property type="term" value="C:membrane"/>
    <property type="evidence" value="ECO:0007669"/>
    <property type="project" value="UniProtKB-SubCell"/>
</dbReference>
<feature type="transmembrane region" description="Helical" evidence="6">
    <location>
        <begin position="775"/>
        <end position="806"/>
    </location>
</feature>
<dbReference type="InterPro" id="IPR011547">
    <property type="entry name" value="SLC26A/SulP_dom"/>
</dbReference>
<feature type="compositionally biased region" description="Low complexity" evidence="5">
    <location>
        <begin position="30"/>
        <end position="83"/>
    </location>
</feature>
<keyword evidence="3 6" id="KW-1133">Transmembrane helix</keyword>
<dbReference type="OrthoDB" id="288203at2759"/>
<feature type="transmembrane region" description="Helical" evidence="6">
    <location>
        <begin position="738"/>
        <end position="755"/>
    </location>
</feature>
<evidence type="ECO:0000313" key="8">
    <source>
        <dbReference type="EMBL" id="KAG0306535.1"/>
    </source>
</evidence>
<feature type="compositionally biased region" description="Low complexity" evidence="5">
    <location>
        <begin position="111"/>
        <end position="128"/>
    </location>
</feature>
<comment type="subcellular location">
    <subcellularLocation>
        <location evidence="1">Membrane</location>
        <topology evidence="1">Multi-pass membrane protein</topology>
    </subcellularLocation>
</comment>
<evidence type="ECO:0000313" key="9">
    <source>
        <dbReference type="Proteomes" id="UP000823405"/>
    </source>
</evidence>
<feature type="compositionally biased region" description="Low complexity" evidence="5">
    <location>
        <begin position="858"/>
        <end position="875"/>
    </location>
</feature>
<organism evidence="8 9">
    <name type="scientific">Linnemannia gamsii</name>
    <dbReference type="NCBI Taxonomy" id="64522"/>
    <lineage>
        <taxon>Eukaryota</taxon>
        <taxon>Fungi</taxon>
        <taxon>Fungi incertae sedis</taxon>
        <taxon>Mucoromycota</taxon>
        <taxon>Mortierellomycotina</taxon>
        <taxon>Mortierellomycetes</taxon>
        <taxon>Mortierellales</taxon>
        <taxon>Mortierellaceae</taxon>
        <taxon>Linnemannia</taxon>
    </lineage>
</organism>
<proteinExistence type="predicted"/>
<feature type="region of interest" description="Disordered" evidence="5">
    <location>
        <begin position="821"/>
        <end position="898"/>
    </location>
</feature>
<feature type="compositionally biased region" description="Polar residues" evidence="5">
    <location>
        <begin position="12"/>
        <end position="21"/>
    </location>
</feature>
<keyword evidence="2 6" id="KW-0812">Transmembrane</keyword>
<dbReference type="GO" id="GO:0008271">
    <property type="term" value="F:secondary active sulfate transmembrane transporter activity"/>
    <property type="evidence" value="ECO:0007669"/>
    <property type="project" value="InterPro"/>
</dbReference>
<feature type="transmembrane region" description="Helical" evidence="6">
    <location>
        <begin position="564"/>
        <end position="585"/>
    </location>
</feature>
<evidence type="ECO:0000256" key="2">
    <source>
        <dbReference type="ARBA" id="ARBA00022692"/>
    </source>
</evidence>
<feature type="transmembrane region" description="Helical" evidence="6">
    <location>
        <begin position="711"/>
        <end position="731"/>
    </location>
</feature>
<evidence type="ECO:0000256" key="1">
    <source>
        <dbReference type="ARBA" id="ARBA00004141"/>
    </source>
</evidence>
<dbReference type="Proteomes" id="UP000823405">
    <property type="component" value="Unassembled WGS sequence"/>
</dbReference>
<name>A0A9P6QZW4_9FUNG</name>
<feature type="transmembrane region" description="Helical" evidence="6">
    <location>
        <begin position="235"/>
        <end position="251"/>
    </location>
</feature>
<evidence type="ECO:0000256" key="5">
    <source>
        <dbReference type="SAM" id="MobiDB-lite"/>
    </source>
</evidence>
<feature type="region of interest" description="Disordered" evidence="5">
    <location>
        <begin position="1"/>
        <end position="134"/>
    </location>
</feature>
<keyword evidence="4 6" id="KW-0472">Membrane</keyword>
<protein>
    <recommendedName>
        <fullName evidence="7">SLC26A/SulP transporter domain-containing protein</fullName>
    </recommendedName>
</protein>
<feature type="transmembrane region" description="Helical" evidence="6">
    <location>
        <begin position="674"/>
        <end position="691"/>
    </location>
</feature>
<dbReference type="EMBL" id="JAAAIN010001134">
    <property type="protein sequence ID" value="KAG0306535.1"/>
    <property type="molecule type" value="Genomic_DNA"/>
</dbReference>
<feature type="domain" description="SLC26A/SulP transporter" evidence="7">
    <location>
        <begin position="207"/>
        <end position="438"/>
    </location>
</feature>
<keyword evidence="9" id="KW-1185">Reference proteome</keyword>
<feature type="compositionally biased region" description="Low complexity" evidence="5">
    <location>
        <begin position="531"/>
        <end position="542"/>
    </location>
</feature>
<feature type="transmembrane region" description="Helical" evidence="6">
    <location>
        <begin position="634"/>
        <end position="654"/>
    </location>
</feature>
<dbReference type="InterPro" id="IPR001902">
    <property type="entry name" value="SLC26A/SulP_fam"/>
</dbReference>
<feature type="region of interest" description="Disordered" evidence="5">
    <location>
        <begin position="460"/>
        <end position="560"/>
    </location>
</feature>
<dbReference type="AlphaFoldDB" id="A0A9P6QZW4"/>
<evidence type="ECO:0000256" key="4">
    <source>
        <dbReference type="ARBA" id="ARBA00023136"/>
    </source>
</evidence>
<feature type="compositionally biased region" description="Low complexity" evidence="5">
    <location>
        <begin position="498"/>
        <end position="510"/>
    </location>
</feature>
<feature type="transmembrane region" description="Helical" evidence="6">
    <location>
        <begin position="316"/>
        <end position="337"/>
    </location>
</feature>